<evidence type="ECO:0000313" key="3">
    <source>
        <dbReference type="Proteomes" id="UP001237448"/>
    </source>
</evidence>
<accession>A0ABU0F799</accession>
<dbReference type="Gene3D" id="3.40.190.10">
    <property type="entry name" value="Periplasmic binding protein-like II"/>
    <property type="match status" value="1"/>
</dbReference>
<dbReference type="InterPro" id="IPR005064">
    <property type="entry name" value="BUG"/>
</dbReference>
<dbReference type="Proteomes" id="UP001237448">
    <property type="component" value="Unassembled WGS sequence"/>
</dbReference>
<gene>
    <name evidence="2" type="ORF">J3R73_000276</name>
</gene>
<comment type="similarity">
    <text evidence="1">Belongs to the UPF0065 (bug) family.</text>
</comment>
<evidence type="ECO:0000313" key="2">
    <source>
        <dbReference type="EMBL" id="MDQ0390484.1"/>
    </source>
</evidence>
<comment type="caution">
    <text evidence="2">The sequence shown here is derived from an EMBL/GenBank/DDBJ whole genome shotgun (WGS) entry which is preliminary data.</text>
</comment>
<dbReference type="RefSeq" id="WP_307421672.1">
    <property type="nucleotide sequence ID" value="NZ_JAUSVK010000001.1"/>
</dbReference>
<sequence length="297" mass="31729">MSSSVVDLVVHGPPGSAPPVMADAFLAGLAECGADERSFRLVPRGDDPGVHAMELLIERPGDGAVISTCTPVFLQAPLLRGMSLTHRRLTPLARLVTDHFFLVARADAPWPDAGAFVADLPRRTTRTGGYFLGGINHLLGLAIADGTGADVEFVVTASEPAVWTALIEGRIDWGCGVAAEILPHVEAGTLRVIAVLSAERQQPFPEIPTLAEAGVPVTFHLWRGLMGPPALTGAQQAHWHEVARAVTQTKAWKGYLDRNGQRDGFLPGSGFSDFLDSEWAWYRRHLGQAGLLPTANG</sequence>
<reference evidence="2 3" key="1">
    <citation type="submission" date="2023-07" db="EMBL/GenBank/DDBJ databases">
        <title>Genomic Encyclopedia of Type Strains, Phase IV (KMG-IV): sequencing the most valuable type-strain genomes for metagenomic binning, comparative biology and taxonomic classification.</title>
        <authorList>
            <person name="Goeker M."/>
        </authorList>
    </citation>
    <scope>NUCLEOTIDE SEQUENCE [LARGE SCALE GENOMIC DNA]</scope>
    <source>
        <strain evidence="2 3">DSM 5896</strain>
    </source>
</reference>
<dbReference type="PANTHER" id="PTHR42928:SF3">
    <property type="entry name" value="UPF0065 PROTEIN YFLP"/>
    <property type="match status" value="1"/>
</dbReference>
<evidence type="ECO:0000256" key="1">
    <source>
        <dbReference type="ARBA" id="ARBA00006987"/>
    </source>
</evidence>
<name>A0ABU0F799_9HYPH</name>
<dbReference type="PANTHER" id="PTHR42928">
    <property type="entry name" value="TRICARBOXYLATE-BINDING PROTEIN"/>
    <property type="match status" value="1"/>
</dbReference>
<organism evidence="2 3">
    <name type="scientific">Labrys monachus</name>
    <dbReference type="NCBI Taxonomy" id="217067"/>
    <lineage>
        <taxon>Bacteria</taxon>
        <taxon>Pseudomonadati</taxon>
        <taxon>Pseudomonadota</taxon>
        <taxon>Alphaproteobacteria</taxon>
        <taxon>Hyphomicrobiales</taxon>
        <taxon>Xanthobacteraceae</taxon>
        <taxon>Labrys</taxon>
    </lineage>
</organism>
<dbReference type="EMBL" id="JAUSVK010000001">
    <property type="protein sequence ID" value="MDQ0390484.1"/>
    <property type="molecule type" value="Genomic_DNA"/>
</dbReference>
<proteinExistence type="inferred from homology"/>
<keyword evidence="3" id="KW-1185">Reference proteome</keyword>
<dbReference type="PIRSF" id="PIRSF017082">
    <property type="entry name" value="YflP"/>
    <property type="match status" value="1"/>
</dbReference>
<protein>
    <submittedName>
        <fullName evidence="2">Tricarboxylic transport membrane protein</fullName>
    </submittedName>
</protein>
<dbReference type="InterPro" id="IPR042100">
    <property type="entry name" value="Bug_dom1"/>
</dbReference>
<dbReference type="Pfam" id="PF03401">
    <property type="entry name" value="TctC"/>
    <property type="match status" value="1"/>
</dbReference>
<dbReference type="Gene3D" id="3.40.190.150">
    <property type="entry name" value="Bordetella uptake gene, domain 1"/>
    <property type="match status" value="1"/>
</dbReference>